<reference evidence="2 3" key="1">
    <citation type="submission" date="2016-02" db="EMBL/GenBank/DDBJ databases">
        <title>Band-tailed pigeon sequencing and assembly.</title>
        <authorList>
            <person name="Soares A.E."/>
            <person name="Novak B.J."/>
            <person name="Rice E.S."/>
            <person name="O'Connell B."/>
            <person name="Chang D."/>
            <person name="Weber S."/>
            <person name="Shapiro B."/>
        </authorList>
    </citation>
    <scope>NUCLEOTIDE SEQUENCE [LARGE SCALE GENOMIC DNA]</scope>
    <source>
        <strain evidence="2">BTP2013</strain>
        <tissue evidence="2">Blood</tissue>
    </source>
</reference>
<gene>
    <name evidence="2" type="ORF">AV530_004473</name>
</gene>
<name>A0A1V4JCN2_PATFA</name>
<keyword evidence="3" id="KW-1185">Reference proteome</keyword>
<evidence type="ECO:0000313" key="2">
    <source>
        <dbReference type="EMBL" id="OPJ69834.1"/>
    </source>
</evidence>
<feature type="compositionally biased region" description="Low complexity" evidence="1">
    <location>
        <begin position="7"/>
        <end position="18"/>
    </location>
</feature>
<protein>
    <submittedName>
        <fullName evidence="2">Uncharacterized protein</fullName>
    </submittedName>
</protein>
<dbReference type="EMBL" id="LSYS01008070">
    <property type="protein sequence ID" value="OPJ69834.1"/>
    <property type="molecule type" value="Genomic_DNA"/>
</dbReference>
<dbReference type="Proteomes" id="UP000190648">
    <property type="component" value="Unassembled WGS sequence"/>
</dbReference>
<proteinExistence type="predicted"/>
<evidence type="ECO:0000256" key="1">
    <source>
        <dbReference type="SAM" id="MobiDB-lite"/>
    </source>
</evidence>
<sequence length="98" mass="10722">MRHANCATARLTPAATPTSRKRRKSLSRMPPRPALRAAVTPNTRCCPHGELKLHAETRQALDALDMIRSFMVIMLRPGARVVRVPRITVSISAGPGEA</sequence>
<accession>A0A1V4JCN2</accession>
<evidence type="ECO:0000313" key="3">
    <source>
        <dbReference type="Proteomes" id="UP000190648"/>
    </source>
</evidence>
<organism evidence="2 3">
    <name type="scientific">Patagioenas fasciata monilis</name>
    <dbReference type="NCBI Taxonomy" id="372326"/>
    <lineage>
        <taxon>Eukaryota</taxon>
        <taxon>Metazoa</taxon>
        <taxon>Chordata</taxon>
        <taxon>Craniata</taxon>
        <taxon>Vertebrata</taxon>
        <taxon>Euteleostomi</taxon>
        <taxon>Archelosauria</taxon>
        <taxon>Archosauria</taxon>
        <taxon>Dinosauria</taxon>
        <taxon>Saurischia</taxon>
        <taxon>Theropoda</taxon>
        <taxon>Coelurosauria</taxon>
        <taxon>Aves</taxon>
        <taxon>Neognathae</taxon>
        <taxon>Neoaves</taxon>
        <taxon>Columbimorphae</taxon>
        <taxon>Columbiformes</taxon>
        <taxon>Columbidae</taxon>
        <taxon>Patagioenas</taxon>
    </lineage>
</organism>
<feature type="region of interest" description="Disordered" evidence="1">
    <location>
        <begin position="1"/>
        <end position="43"/>
    </location>
</feature>
<dbReference type="AlphaFoldDB" id="A0A1V4JCN2"/>
<comment type="caution">
    <text evidence="2">The sequence shown here is derived from an EMBL/GenBank/DDBJ whole genome shotgun (WGS) entry which is preliminary data.</text>
</comment>